<dbReference type="Proteomes" id="UP000604475">
    <property type="component" value="Unassembled WGS sequence"/>
</dbReference>
<dbReference type="EMBL" id="JAEACQ010000184">
    <property type="protein sequence ID" value="MBL7628342.1"/>
    <property type="molecule type" value="Genomic_DNA"/>
</dbReference>
<name>A0A937RDP0_9ACTN</name>
<evidence type="ECO:0000313" key="3">
    <source>
        <dbReference type="Proteomes" id="UP000604475"/>
    </source>
</evidence>
<dbReference type="Pfam" id="PF18478">
    <property type="entry name" value="PIN_10"/>
    <property type="match status" value="1"/>
</dbReference>
<keyword evidence="3" id="KW-1185">Reference proteome</keyword>
<feature type="domain" description="VapC45 PIN like" evidence="1">
    <location>
        <begin position="9"/>
        <end position="90"/>
    </location>
</feature>
<reference evidence="2" key="1">
    <citation type="submission" date="2020-12" db="EMBL/GenBank/DDBJ databases">
        <title>Genomic characterization of non-nitrogen-fixing Frankia strains.</title>
        <authorList>
            <person name="Carlos-Shanley C."/>
            <person name="Guerra T."/>
            <person name="Hahn D."/>
        </authorList>
    </citation>
    <scope>NUCLEOTIDE SEQUENCE</scope>
    <source>
        <strain evidence="2">CN6</strain>
    </source>
</reference>
<evidence type="ECO:0000313" key="2">
    <source>
        <dbReference type="EMBL" id="MBL7628342.1"/>
    </source>
</evidence>
<dbReference type="InterPro" id="IPR041375">
    <property type="entry name" value="VapC45_PIN-like"/>
</dbReference>
<sequence length="139" mass="15623">MDDAGALRPRFFVDENTLPLGRALAAVRHDVLHPGHLRCPVEKGSLDTAWLPYVGDERLVLLTRDIRIRHRSAEKRLFLAHAVKGVFLTKAGSMTRWDMLCMVVQHWDKIEPLDGLPGPWAFSLTNAGLRELKLPTPPA</sequence>
<gene>
    <name evidence="2" type="ORF">I7412_14515</name>
</gene>
<evidence type="ECO:0000259" key="1">
    <source>
        <dbReference type="Pfam" id="PF18478"/>
    </source>
</evidence>
<accession>A0A937RDP0</accession>
<proteinExistence type="predicted"/>
<organism evidence="2 3">
    <name type="scientific">Frankia nepalensis</name>
    <dbReference type="NCBI Taxonomy" id="1836974"/>
    <lineage>
        <taxon>Bacteria</taxon>
        <taxon>Bacillati</taxon>
        <taxon>Actinomycetota</taxon>
        <taxon>Actinomycetes</taxon>
        <taxon>Frankiales</taxon>
        <taxon>Frankiaceae</taxon>
        <taxon>Frankia</taxon>
    </lineage>
</organism>
<dbReference type="AlphaFoldDB" id="A0A937RDP0"/>
<comment type="caution">
    <text evidence="2">The sequence shown here is derived from an EMBL/GenBank/DDBJ whole genome shotgun (WGS) entry which is preliminary data.</text>
</comment>
<protein>
    <recommendedName>
        <fullName evidence="1">VapC45 PIN like domain-containing protein</fullName>
    </recommendedName>
</protein>
<dbReference type="RefSeq" id="WP_203003318.1">
    <property type="nucleotide sequence ID" value="NZ_JADWYU010000176.1"/>
</dbReference>